<dbReference type="PRINTS" id="PR00344">
    <property type="entry name" value="BCTRLSENSOR"/>
</dbReference>
<dbReference type="Gene3D" id="1.10.287.130">
    <property type="match status" value="1"/>
</dbReference>
<evidence type="ECO:0000256" key="7">
    <source>
        <dbReference type="SAM" id="Phobius"/>
    </source>
</evidence>
<keyword evidence="7" id="KW-1133">Transmembrane helix</keyword>
<evidence type="ECO:0000256" key="6">
    <source>
        <dbReference type="ARBA" id="ARBA00023012"/>
    </source>
</evidence>
<dbReference type="GO" id="GO:0005524">
    <property type="term" value="F:ATP binding"/>
    <property type="evidence" value="ECO:0007669"/>
    <property type="project" value="UniProtKB-KW"/>
</dbReference>
<dbReference type="EMBL" id="VSSQ01000144">
    <property type="protein sequence ID" value="MPL81052.1"/>
    <property type="molecule type" value="Genomic_DNA"/>
</dbReference>
<dbReference type="PANTHER" id="PTHR43065:SF10">
    <property type="entry name" value="PEROXIDE STRESS-ACTIVATED HISTIDINE KINASE MAK3"/>
    <property type="match status" value="1"/>
</dbReference>
<organism evidence="9">
    <name type="scientific">bioreactor metagenome</name>
    <dbReference type="NCBI Taxonomy" id="1076179"/>
    <lineage>
        <taxon>unclassified sequences</taxon>
        <taxon>metagenomes</taxon>
        <taxon>ecological metagenomes</taxon>
    </lineage>
</organism>
<dbReference type="InterPro" id="IPR036097">
    <property type="entry name" value="HisK_dim/P_sf"/>
</dbReference>
<keyword evidence="7" id="KW-0472">Membrane</keyword>
<dbReference type="PROSITE" id="PS50109">
    <property type="entry name" value="HIS_KIN"/>
    <property type="match status" value="1"/>
</dbReference>
<proteinExistence type="predicted"/>
<name>A0A644UQL2_9ZZZZ</name>
<keyword evidence="3" id="KW-0547">Nucleotide-binding</keyword>
<dbReference type="SUPFAM" id="SSF55874">
    <property type="entry name" value="ATPase domain of HSP90 chaperone/DNA topoisomerase II/histidine kinase"/>
    <property type="match status" value="1"/>
</dbReference>
<evidence type="ECO:0000313" key="9">
    <source>
        <dbReference type="EMBL" id="MPL81052.1"/>
    </source>
</evidence>
<accession>A0A644UQL2</accession>
<keyword evidence="7" id="KW-0812">Transmembrane</keyword>
<dbReference type="Pfam" id="PF00512">
    <property type="entry name" value="HisKA"/>
    <property type="match status" value="1"/>
</dbReference>
<dbReference type="InterPro" id="IPR003594">
    <property type="entry name" value="HATPase_dom"/>
</dbReference>
<dbReference type="SMART" id="SM00387">
    <property type="entry name" value="HATPase_c"/>
    <property type="match status" value="1"/>
</dbReference>
<evidence type="ECO:0000256" key="2">
    <source>
        <dbReference type="ARBA" id="ARBA00022679"/>
    </source>
</evidence>
<feature type="transmembrane region" description="Helical" evidence="7">
    <location>
        <begin position="280"/>
        <end position="305"/>
    </location>
</feature>
<protein>
    <recommendedName>
        <fullName evidence="8">Histidine kinase domain-containing protein</fullName>
    </recommendedName>
</protein>
<dbReference type="SMART" id="SM00388">
    <property type="entry name" value="HisKA"/>
    <property type="match status" value="1"/>
</dbReference>
<dbReference type="Pfam" id="PF02518">
    <property type="entry name" value="HATPase_c"/>
    <property type="match status" value="1"/>
</dbReference>
<dbReference type="PANTHER" id="PTHR43065">
    <property type="entry name" value="SENSOR HISTIDINE KINASE"/>
    <property type="match status" value="1"/>
</dbReference>
<evidence type="ECO:0000259" key="8">
    <source>
        <dbReference type="PROSITE" id="PS50109"/>
    </source>
</evidence>
<evidence type="ECO:0000256" key="4">
    <source>
        <dbReference type="ARBA" id="ARBA00022777"/>
    </source>
</evidence>
<comment type="caution">
    <text evidence="9">The sequence shown here is derived from an EMBL/GenBank/DDBJ whole genome shotgun (WGS) entry which is preliminary data.</text>
</comment>
<dbReference type="InterPro" id="IPR003661">
    <property type="entry name" value="HisK_dim/P_dom"/>
</dbReference>
<reference evidence="9" key="1">
    <citation type="submission" date="2019-08" db="EMBL/GenBank/DDBJ databases">
        <authorList>
            <person name="Kucharzyk K."/>
            <person name="Murdoch R.W."/>
            <person name="Higgins S."/>
            <person name="Loffler F."/>
        </authorList>
    </citation>
    <scope>NUCLEOTIDE SEQUENCE</scope>
</reference>
<keyword evidence="4" id="KW-0418">Kinase</keyword>
<feature type="domain" description="Histidine kinase" evidence="8">
    <location>
        <begin position="341"/>
        <end position="549"/>
    </location>
</feature>
<keyword evidence="1" id="KW-0597">Phosphoprotein</keyword>
<evidence type="ECO:0000256" key="1">
    <source>
        <dbReference type="ARBA" id="ARBA00022553"/>
    </source>
</evidence>
<dbReference type="GO" id="GO:0000155">
    <property type="term" value="F:phosphorelay sensor kinase activity"/>
    <property type="evidence" value="ECO:0007669"/>
    <property type="project" value="InterPro"/>
</dbReference>
<feature type="transmembrane region" description="Helical" evidence="7">
    <location>
        <begin position="92"/>
        <end position="111"/>
    </location>
</feature>
<dbReference type="InterPro" id="IPR005467">
    <property type="entry name" value="His_kinase_dom"/>
</dbReference>
<evidence type="ECO:0000256" key="5">
    <source>
        <dbReference type="ARBA" id="ARBA00022840"/>
    </source>
</evidence>
<sequence length="552" mass="61320">MAVAVRRRLSDMPGVFITCRVAAALRRGVAVVFPAPRRWWQKCCAARSRRARKGIVMFRKKQRNEACIRQCEDACAQAVDTDSALPSYARTLSWLSLVVILLTSLGLSFFISNSARETLLTRQENFAQQLVENLNSQIFRRFALPTLLGYGRIALRQPEQYDRLDQVVKSVIHGLPVERLRIYDFSRLVAYSTKKEDLGRAGLSPPYLDDILQGGAPRSEIISTMPGWQAPFRVPLQEGSFVLRILYPLRGEPLHPGEEAPIMGALELTQDITGDYEQVLTFQGIIVVMCLLSSVIMFGLLLMLIHRSERVLAARMYKNRLLENQLHSNERLVSMGRVVASIAHEIRNPLGIIRSSAELLQRRTDKADASTRRILGAIYDEAVRLSQTVNDFLDYARPRQPKQDVVDVNVVLDQVLAFLEGEMGRCGVALERQCESGLFTPGDKDLLYRAFYNILVNGQQAMDGPGVVRINGRIDDNGHVCIEFLDSGPGFDPATLPNLLDPFFTTKDGGTGLGLPIVQSIISSHGGVIKLENGPEGGALVRVLLPRAQTGA</sequence>
<keyword evidence="5" id="KW-0067">ATP-binding</keyword>
<dbReference type="Gene3D" id="3.30.565.10">
    <property type="entry name" value="Histidine kinase-like ATPase, C-terminal domain"/>
    <property type="match status" value="1"/>
</dbReference>
<gene>
    <name evidence="9" type="ORF">SDC9_26961</name>
</gene>
<dbReference type="CDD" id="cd00082">
    <property type="entry name" value="HisKA"/>
    <property type="match status" value="1"/>
</dbReference>
<dbReference type="InterPro" id="IPR036890">
    <property type="entry name" value="HATPase_C_sf"/>
</dbReference>
<keyword evidence="2" id="KW-0808">Transferase</keyword>
<dbReference type="AlphaFoldDB" id="A0A644UQL2"/>
<dbReference type="SUPFAM" id="SSF47384">
    <property type="entry name" value="Homodimeric domain of signal transducing histidine kinase"/>
    <property type="match status" value="1"/>
</dbReference>
<evidence type="ECO:0000256" key="3">
    <source>
        <dbReference type="ARBA" id="ARBA00022741"/>
    </source>
</evidence>
<dbReference type="InterPro" id="IPR004358">
    <property type="entry name" value="Sig_transdc_His_kin-like_C"/>
</dbReference>
<keyword evidence="6" id="KW-0902">Two-component regulatory system</keyword>